<dbReference type="EMBL" id="JAAAPK010000005">
    <property type="protein sequence ID" value="NBC42675.1"/>
    <property type="molecule type" value="Genomic_DNA"/>
</dbReference>
<keyword evidence="2" id="KW-1185">Reference proteome</keyword>
<sequence length="174" mass="19834">MASTNKKVSRKELVPEKIWGNSTWTVRSGQLIQGPGRPGGKPRLFTVLAEKIPYEALNAVRKDMEAAGINARGVYVAHDSMGYARYVGRGEIFQRLKARKRVQELELAYFSFYVVAERNHEREIETLLIRAASPLLAFNDKKKHASIYPGNIRDYEPGTSFYERHYKKGKKISS</sequence>
<dbReference type="RefSeq" id="WP_139922668.1">
    <property type="nucleotide sequence ID" value="NZ_CBCSLE010000078.1"/>
</dbReference>
<organism evidence="1 2">
    <name type="scientific">Corallococcus exiguus</name>
    <dbReference type="NCBI Taxonomy" id="83462"/>
    <lineage>
        <taxon>Bacteria</taxon>
        <taxon>Pseudomonadati</taxon>
        <taxon>Myxococcota</taxon>
        <taxon>Myxococcia</taxon>
        <taxon>Myxococcales</taxon>
        <taxon>Cystobacterineae</taxon>
        <taxon>Myxococcaceae</taxon>
        <taxon>Corallococcus</taxon>
    </lineage>
</organism>
<gene>
    <name evidence="1" type="ORF">GTZ93_23005</name>
</gene>
<protein>
    <submittedName>
        <fullName evidence="1">Uncharacterized protein</fullName>
    </submittedName>
</protein>
<proteinExistence type="predicted"/>
<dbReference type="AlphaFoldDB" id="A0A7X5BSZ4"/>
<dbReference type="Proteomes" id="UP000537825">
    <property type="component" value="Unassembled WGS sequence"/>
</dbReference>
<name>A0A7X5BSZ4_9BACT</name>
<evidence type="ECO:0000313" key="2">
    <source>
        <dbReference type="Proteomes" id="UP000537825"/>
    </source>
</evidence>
<comment type="caution">
    <text evidence="1">The sequence shown here is derived from an EMBL/GenBank/DDBJ whole genome shotgun (WGS) entry which is preliminary data.</text>
</comment>
<reference evidence="1 2" key="1">
    <citation type="submission" date="2020-01" db="EMBL/GenBank/DDBJ databases">
        <title>The draft genome sequence of Corallococcus exiguus DSM 14696.</title>
        <authorList>
            <person name="Zhang X."/>
            <person name="Zhu H."/>
        </authorList>
    </citation>
    <scope>NUCLEOTIDE SEQUENCE [LARGE SCALE GENOMIC DNA]</scope>
    <source>
        <strain evidence="1 2">DSM 14696</strain>
    </source>
</reference>
<accession>A0A7X5BSZ4</accession>
<evidence type="ECO:0000313" key="1">
    <source>
        <dbReference type="EMBL" id="NBC42675.1"/>
    </source>
</evidence>